<dbReference type="GO" id="GO:0055075">
    <property type="term" value="P:potassium ion homeostasis"/>
    <property type="evidence" value="ECO:0000318"/>
    <property type="project" value="GO_Central"/>
</dbReference>
<keyword evidence="9" id="KW-1185">Reference proteome</keyword>
<dbReference type="GO" id="GO:0055064">
    <property type="term" value="P:chloride ion homeostasis"/>
    <property type="evidence" value="ECO:0000318"/>
    <property type="project" value="GO_Central"/>
</dbReference>
<dbReference type="InterPro" id="IPR004841">
    <property type="entry name" value="AA-permease/SLC12A_dom"/>
</dbReference>
<dbReference type="Bgee" id="ENSOANG00000043131">
    <property type="expression patterns" value="Expressed in heart and 3 other cell types or tissues"/>
</dbReference>
<evidence type="ECO:0000313" key="8">
    <source>
        <dbReference type="Ensembl" id="ENSOANP00000050768.1"/>
    </source>
</evidence>
<dbReference type="GO" id="GO:1902476">
    <property type="term" value="P:chloride transmembrane transport"/>
    <property type="evidence" value="ECO:0000318"/>
    <property type="project" value="GO_Central"/>
</dbReference>
<dbReference type="PANTHER" id="PTHR11827">
    <property type="entry name" value="SOLUTE CARRIER FAMILY 12, CATION COTRANSPORTERS"/>
    <property type="match status" value="1"/>
</dbReference>
<protein>
    <recommendedName>
        <fullName evidence="7">Amino acid permease/ SLC12A domain-containing protein</fullName>
    </recommendedName>
</protein>
<dbReference type="InterPro" id="IPR004842">
    <property type="entry name" value="SLC12A_fam"/>
</dbReference>
<feature type="region of interest" description="Disordered" evidence="5">
    <location>
        <begin position="301"/>
        <end position="349"/>
    </location>
</feature>
<feature type="transmembrane region" description="Helical" evidence="6">
    <location>
        <begin position="155"/>
        <end position="179"/>
    </location>
</feature>
<dbReference type="FunCoup" id="A0A6I8PFB9">
    <property type="interactions" value="248"/>
</dbReference>
<evidence type="ECO:0000256" key="4">
    <source>
        <dbReference type="ARBA" id="ARBA00023136"/>
    </source>
</evidence>
<dbReference type="OMA" id="ICFVFIM"/>
<keyword evidence="2 6" id="KW-0812">Transmembrane</keyword>
<feature type="transmembrane region" description="Helical" evidence="6">
    <location>
        <begin position="124"/>
        <end position="143"/>
    </location>
</feature>
<name>A0A6I8PFB9_ORNAN</name>
<dbReference type="PANTHER" id="PTHR11827:SF6">
    <property type="entry name" value="SOLUTE CARRIER FAMILY 12 MEMBER 8"/>
    <property type="match status" value="1"/>
</dbReference>
<proteinExistence type="predicted"/>
<evidence type="ECO:0000256" key="6">
    <source>
        <dbReference type="SAM" id="Phobius"/>
    </source>
</evidence>
<sequence>MLAAALGGPLGAAVGLLYVFGQCVAGAMYVSGFAESVSAVLGLGSPWAVRAVALAALLGLLGVSLAGVKWVVRLQLLLLLLLTTSTLDFVLGSFSHLDAEHGFVGYSPELLSNNSLPDYSPGESFFTVFAVFFPAATGVLAGFNMSGDLDRPLTSIPLGSLAAIGVSWFLYVVFVFLLGAVCSREALRQDFMIAQKVSLVGFLFLLGLYISSLASCMGGLYGAPRILHCLAQEKVVPALAFLAQESGGPRDPPVTAIGVTGLVTVAFVCLGQVNVLAPIVTVTFMLTYAAVNLSFFSTGLARPRGPPPRSGPKAPPDPRASMPLLPPPKPDGTSGYGTAGPPPTAFAHGLDQLVGVGRGRQGARRTLWDSFRLDPGPPGPRGRWALSGGGGRGSPPQEGTEGPWDPAPQRTDSSPAPGAQDPRTLPPSPFSHLCNPWVSLIGAFGFLVVVFLIQWVYTLVNLAIAGSLYLYICRVNPGRHPGSTGNCHFFRRVKSVCVPAFSGAQGPEEEMVLTPALPSVDVETAQLTQDNTDFAARDRYHASSLVSGGELGTPLPTTARLTAPLPTPCPPAGRRETGDQIPEKGLCP</sequence>
<feature type="transmembrane region" description="Helical" evidence="6">
    <location>
        <begin position="254"/>
        <end position="273"/>
    </location>
</feature>
<evidence type="ECO:0000256" key="2">
    <source>
        <dbReference type="ARBA" id="ARBA00022692"/>
    </source>
</evidence>
<dbReference type="GO" id="GO:0016020">
    <property type="term" value="C:membrane"/>
    <property type="evidence" value="ECO:0007669"/>
    <property type="project" value="UniProtKB-SubCell"/>
</dbReference>
<dbReference type="Pfam" id="PF00324">
    <property type="entry name" value="AA_permease"/>
    <property type="match status" value="1"/>
</dbReference>
<feature type="domain" description="Amino acid permease/ SLC12A" evidence="7">
    <location>
        <begin position="5"/>
        <end position="297"/>
    </location>
</feature>
<reference evidence="8" key="3">
    <citation type="submission" date="2025-09" db="UniProtKB">
        <authorList>
            <consortium name="Ensembl"/>
        </authorList>
    </citation>
    <scope>IDENTIFICATION</scope>
    <source>
        <strain evidence="8">Glennie</strain>
    </source>
</reference>
<dbReference type="GeneTree" id="ENSGT00940000160130"/>
<feature type="compositionally biased region" description="Pro residues" evidence="5">
    <location>
        <begin position="304"/>
        <end position="330"/>
    </location>
</feature>
<evidence type="ECO:0000256" key="1">
    <source>
        <dbReference type="ARBA" id="ARBA00004141"/>
    </source>
</evidence>
<comment type="subcellular location">
    <subcellularLocation>
        <location evidence="1">Membrane</location>
        <topology evidence="1">Multi-pass membrane protein</topology>
    </subcellularLocation>
</comment>
<feature type="compositionally biased region" description="Basic and acidic residues" evidence="5">
    <location>
        <begin position="573"/>
        <end position="582"/>
    </location>
</feature>
<evidence type="ECO:0000256" key="3">
    <source>
        <dbReference type="ARBA" id="ARBA00022989"/>
    </source>
</evidence>
<feature type="transmembrane region" description="Helical" evidence="6">
    <location>
        <begin position="437"/>
        <end position="457"/>
    </location>
</feature>
<reference evidence="8 9" key="1">
    <citation type="journal article" date="2008" name="Nature">
        <title>Genome analysis of the platypus reveals unique signatures of evolution.</title>
        <authorList>
            <person name="Warren W.C."/>
            <person name="Hillier L.W."/>
            <person name="Marshall Graves J.A."/>
            <person name="Birney E."/>
            <person name="Ponting C.P."/>
            <person name="Grutzner F."/>
            <person name="Belov K."/>
            <person name="Miller W."/>
            <person name="Clarke L."/>
            <person name="Chinwalla A.T."/>
            <person name="Yang S.P."/>
            <person name="Heger A."/>
            <person name="Locke D.P."/>
            <person name="Miethke P."/>
            <person name="Waters P.D."/>
            <person name="Veyrunes F."/>
            <person name="Fulton L."/>
            <person name="Fulton B."/>
            <person name="Graves T."/>
            <person name="Wallis J."/>
            <person name="Puente X.S."/>
            <person name="Lopez-Otin C."/>
            <person name="Ordonez G.R."/>
            <person name="Eichler E.E."/>
            <person name="Chen L."/>
            <person name="Cheng Z."/>
            <person name="Deakin J.E."/>
            <person name="Alsop A."/>
            <person name="Thompson K."/>
            <person name="Kirby P."/>
            <person name="Papenfuss A.T."/>
            <person name="Wakefield M.J."/>
            <person name="Olender T."/>
            <person name="Lancet D."/>
            <person name="Huttley G.A."/>
            <person name="Smit A.F."/>
            <person name="Pask A."/>
            <person name="Temple-Smith P."/>
            <person name="Batzer M.A."/>
            <person name="Walker J.A."/>
            <person name="Konkel M.K."/>
            <person name="Harris R.S."/>
            <person name="Whittington C.M."/>
            <person name="Wong E.S."/>
            <person name="Gemmell N.J."/>
            <person name="Buschiazzo E."/>
            <person name="Vargas Jentzsch I.M."/>
            <person name="Merkel A."/>
            <person name="Schmitz J."/>
            <person name="Zemann A."/>
            <person name="Churakov G."/>
            <person name="Kriegs J.O."/>
            <person name="Brosius J."/>
            <person name="Murchison E.P."/>
            <person name="Sachidanandam R."/>
            <person name="Smith C."/>
            <person name="Hannon G.J."/>
            <person name="Tsend-Ayush E."/>
            <person name="McMillan D."/>
            <person name="Attenborough R."/>
            <person name="Rens W."/>
            <person name="Ferguson-Smith M."/>
            <person name="Lefevre C.M."/>
            <person name="Sharp J.A."/>
            <person name="Nicholas K.R."/>
            <person name="Ray D.A."/>
            <person name="Kube M."/>
            <person name="Reinhardt R."/>
            <person name="Pringle T.H."/>
            <person name="Taylor J."/>
            <person name="Jones R.C."/>
            <person name="Nixon B."/>
            <person name="Dacheux J.L."/>
            <person name="Niwa H."/>
            <person name="Sekita Y."/>
            <person name="Huang X."/>
            <person name="Stark A."/>
            <person name="Kheradpour P."/>
            <person name="Kellis M."/>
            <person name="Flicek P."/>
            <person name="Chen Y."/>
            <person name="Webber C."/>
            <person name="Hardison R."/>
            <person name="Nelson J."/>
            <person name="Hallsworth-Pepin K."/>
            <person name="Delehaunty K."/>
            <person name="Markovic C."/>
            <person name="Minx P."/>
            <person name="Feng Y."/>
            <person name="Kremitzki C."/>
            <person name="Mitreva M."/>
            <person name="Glasscock J."/>
            <person name="Wylie T."/>
            <person name="Wohldmann P."/>
            <person name="Thiru P."/>
            <person name="Nhan M.N."/>
            <person name="Pohl C.S."/>
            <person name="Smith S.M."/>
            <person name="Hou S."/>
            <person name="Nefedov M."/>
            <person name="de Jong P.J."/>
            <person name="Renfree M.B."/>
            <person name="Mardis E.R."/>
            <person name="Wilson R.K."/>
        </authorList>
    </citation>
    <scope>NUCLEOTIDE SEQUENCE [LARGE SCALE GENOMIC DNA]</scope>
    <source>
        <strain evidence="8 9">Glennie</strain>
    </source>
</reference>
<evidence type="ECO:0000256" key="5">
    <source>
        <dbReference type="SAM" id="MobiDB-lite"/>
    </source>
</evidence>
<evidence type="ECO:0000259" key="7">
    <source>
        <dbReference type="Pfam" id="PF00324"/>
    </source>
</evidence>
<evidence type="ECO:0000313" key="9">
    <source>
        <dbReference type="Proteomes" id="UP000002279"/>
    </source>
</evidence>
<dbReference type="GO" id="GO:1990573">
    <property type="term" value="P:potassium ion import across plasma membrane"/>
    <property type="evidence" value="ECO:0000318"/>
    <property type="project" value="GO_Central"/>
</dbReference>
<gene>
    <name evidence="8" type="primary">SLC12A8</name>
</gene>
<keyword evidence="4 6" id="KW-0472">Membrane</keyword>
<accession>A0A6I8PFB9</accession>
<dbReference type="GO" id="GO:0015379">
    <property type="term" value="F:potassium:chloride symporter activity"/>
    <property type="evidence" value="ECO:0000318"/>
    <property type="project" value="GO_Central"/>
</dbReference>
<feature type="region of interest" description="Disordered" evidence="5">
    <location>
        <begin position="547"/>
        <end position="588"/>
    </location>
</feature>
<organism evidence="8 9">
    <name type="scientific">Ornithorhynchus anatinus</name>
    <name type="common">Duckbill platypus</name>
    <dbReference type="NCBI Taxonomy" id="9258"/>
    <lineage>
        <taxon>Eukaryota</taxon>
        <taxon>Metazoa</taxon>
        <taxon>Chordata</taxon>
        <taxon>Craniata</taxon>
        <taxon>Vertebrata</taxon>
        <taxon>Euteleostomi</taxon>
        <taxon>Mammalia</taxon>
        <taxon>Monotremata</taxon>
        <taxon>Ornithorhynchidae</taxon>
        <taxon>Ornithorhynchus</taxon>
    </lineage>
</organism>
<dbReference type="Proteomes" id="UP000002279">
    <property type="component" value="Chromosome 1"/>
</dbReference>
<reference evidence="8" key="2">
    <citation type="submission" date="2025-08" db="UniProtKB">
        <authorList>
            <consortium name="Ensembl"/>
        </authorList>
    </citation>
    <scope>IDENTIFICATION</scope>
    <source>
        <strain evidence="8">Glennie</strain>
    </source>
</reference>
<feature type="compositionally biased region" description="Low complexity" evidence="5">
    <location>
        <begin position="553"/>
        <end position="564"/>
    </location>
</feature>
<feature type="region of interest" description="Disordered" evidence="5">
    <location>
        <begin position="366"/>
        <end position="427"/>
    </location>
</feature>
<dbReference type="AlphaFoldDB" id="A0A6I8PFB9"/>
<dbReference type="Gene3D" id="1.20.1740.10">
    <property type="entry name" value="Amino acid/polyamine transporter I"/>
    <property type="match status" value="1"/>
</dbReference>
<keyword evidence="3 6" id="KW-1133">Transmembrane helix</keyword>
<feature type="transmembrane region" description="Helical" evidence="6">
    <location>
        <begin position="199"/>
        <end position="223"/>
    </location>
</feature>
<dbReference type="Ensembl" id="ENSOANT00000075407.1">
    <property type="protein sequence ID" value="ENSOANP00000050768.1"/>
    <property type="gene ID" value="ENSOANG00000043131.1"/>
</dbReference>
<feature type="transmembrane region" description="Helical" evidence="6">
    <location>
        <begin position="45"/>
        <end position="65"/>
    </location>
</feature>
<dbReference type="GO" id="GO:0006884">
    <property type="term" value="P:cell volume homeostasis"/>
    <property type="evidence" value="ECO:0000318"/>
    <property type="project" value="GO_Central"/>
</dbReference>
<dbReference type="InParanoid" id="A0A6I8PFB9"/>